<name>A0A328C1S4_9DELT</name>
<evidence type="ECO:0000313" key="2">
    <source>
        <dbReference type="Proteomes" id="UP000249169"/>
    </source>
</evidence>
<keyword evidence="2" id="KW-1185">Reference proteome</keyword>
<gene>
    <name evidence="1" type="ORF">DL240_17820</name>
</gene>
<dbReference type="EMBL" id="QHKO01000012">
    <property type="protein sequence ID" value="RAL20239.1"/>
    <property type="molecule type" value="Genomic_DNA"/>
</dbReference>
<accession>A0A328C1S4</accession>
<dbReference type="AlphaFoldDB" id="A0A328C1S4"/>
<organism evidence="1 2">
    <name type="scientific">Lujinxingia litoralis</name>
    <dbReference type="NCBI Taxonomy" id="2211119"/>
    <lineage>
        <taxon>Bacteria</taxon>
        <taxon>Deltaproteobacteria</taxon>
        <taxon>Bradymonadales</taxon>
        <taxon>Lujinxingiaceae</taxon>
        <taxon>Lujinxingia</taxon>
    </lineage>
</organism>
<dbReference type="Proteomes" id="UP000249169">
    <property type="component" value="Unassembled WGS sequence"/>
</dbReference>
<proteinExistence type="predicted"/>
<comment type="caution">
    <text evidence="1">The sequence shown here is derived from an EMBL/GenBank/DDBJ whole genome shotgun (WGS) entry which is preliminary data.</text>
</comment>
<protein>
    <submittedName>
        <fullName evidence="1">Uncharacterized protein</fullName>
    </submittedName>
</protein>
<sequence>MVSETSEREMDPLVKPWWKVGRLAVVGVAKNCGKTTTLNAMIARRRPEPLGLVSVGIDGEQADVLLGTEKPAIAVDEGHWVVSAEQALGRSTVPLEYVAPLGVSSPMGPVMVARALGPGEVILAGLRHRGDVVKALEALLARGAGPVLVDGAYGRVVGAHPEVAPAIVMSTGAVVGSVEDVIRRTHDVVDRLTLPVVESEMWREALAAARRDKRAYLVEDDGELRELPHASGLLGLSQGRRLWQKSTAGVVVPGLVSDRVIEELLAVGGPRTRTLVVGDGTALHPGGRLWRRFRRSWEVRVGHSSRLLAISFNPTSITGARLDEGALREALEARWPDVPVFNPVDPGDEARIIQGT</sequence>
<evidence type="ECO:0000313" key="1">
    <source>
        <dbReference type="EMBL" id="RAL20239.1"/>
    </source>
</evidence>
<reference evidence="1 2" key="1">
    <citation type="submission" date="2018-05" db="EMBL/GenBank/DDBJ databases">
        <title>Lujinxingia marina gen. nov. sp. nov., a new facultative anaerobic member of the class Deltaproteobacteria, and proposal of Lujinxingaceae fam. nov.</title>
        <authorList>
            <person name="Li C.-M."/>
        </authorList>
    </citation>
    <scope>NUCLEOTIDE SEQUENCE [LARGE SCALE GENOMIC DNA]</scope>
    <source>
        <strain evidence="1 2">B210</strain>
    </source>
</reference>